<evidence type="ECO:0000256" key="1">
    <source>
        <dbReference type="ARBA" id="ARBA00012499"/>
    </source>
</evidence>
<comment type="catalytic activity">
    <reaction evidence="3">
        <text>L-methionyl-[protein] + [thioredoxin]-disulfide + H2O = L-methionyl-(R)-S-oxide-[protein] + [thioredoxin]-dithiol</text>
        <dbReference type="Rhea" id="RHEA:24164"/>
        <dbReference type="Rhea" id="RHEA-COMP:10698"/>
        <dbReference type="Rhea" id="RHEA-COMP:10700"/>
        <dbReference type="Rhea" id="RHEA-COMP:12313"/>
        <dbReference type="Rhea" id="RHEA-COMP:12314"/>
        <dbReference type="ChEBI" id="CHEBI:15377"/>
        <dbReference type="ChEBI" id="CHEBI:16044"/>
        <dbReference type="ChEBI" id="CHEBI:29950"/>
        <dbReference type="ChEBI" id="CHEBI:45764"/>
        <dbReference type="ChEBI" id="CHEBI:50058"/>
        <dbReference type="EC" id="1.8.4.12"/>
    </reaction>
</comment>
<reference evidence="5 6" key="1">
    <citation type="submission" date="2024-02" db="EMBL/GenBank/DDBJ databases">
        <title>A Gaetbulibacter species isolated from tidal flats and genomic insights of their niches.</title>
        <authorList>
            <person name="Ye Y."/>
        </authorList>
    </citation>
    <scope>NUCLEOTIDE SEQUENCE [LARGE SCALE GENOMIC DNA]</scope>
    <source>
        <strain evidence="5 6">KEM-8</strain>
    </source>
</reference>
<evidence type="ECO:0000256" key="2">
    <source>
        <dbReference type="ARBA" id="ARBA00023002"/>
    </source>
</evidence>
<dbReference type="InterPro" id="IPR028427">
    <property type="entry name" value="Met_Sox_Rdtase_MsrB"/>
</dbReference>
<dbReference type="Pfam" id="PF01641">
    <property type="entry name" value="SelR"/>
    <property type="match status" value="1"/>
</dbReference>
<sequence length="160" mass="17828">MKKIIILFISVVLFNCNGNAQKKKSQETNTFKVSKTEAEWKAELTPEQYYVLRRNGTEAKFSSPLNKNYDKGVYVCAACKTPLFKSENKYDSGSGWPSFDQEIKGNVAFSSGSDLFYGKEEHCAACGSHLGHVFNDGPKNTTGLRHCINGIALKFIPDNE</sequence>
<comment type="caution">
    <text evidence="5">The sequence shown here is derived from an EMBL/GenBank/DDBJ whole genome shotgun (WGS) entry which is preliminary data.</text>
</comment>
<protein>
    <recommendedName>
        <fullName evidence="1">peptide-methionine (R)-S-oxide reductase</fullName>
        <ecNumber evidence="1">1.8.4.12</ecNumber>
    </recommendedName>
</protein>
<dbReference type="PROSITE" id="PS51790">
    <property type="entry name" value="MSRB"/>
    <property type="match status" value="1"/>
</dbReference>
<dbReference type="EC" id="1.8.4.12" evidence="1"/>
<evidence type="ECO:0000313" key="6">
    <source>
        <dbReference type="Proteomes" id="UP001610104"/>
    </source>
</evidence>
<dbReference type="GO" id="GO:0033743">
    <property type="term" value="F:peptide-methionine (R)-S-oxide reductase activity"/>
    <property type="evidence" value="ECO:0007669"/>
    <property type="project" value="UniProtKB-EC"/>
</dbReference>
<name>A0ABW7MQB4_9FLAO</name>
<dbReference type="Proteomes" id="UP001610104">
    <property type="component" value="Unassembled WGS sequence"/>
</dbReference>
<feature type="domain" description="MsrB" evidence="4">
    <location>
        <begin position="37"/>
        <end position="158"/>
    </location>
</feature>
<evidence type="ECO:0000259" key="4">
    <source>
        <dbReference type="PROSITE" id="PS51790"/>
    </source>
</evidence>
<accession>A0ABW7MQB4</accession>
<organism evidence="5 6">
    <name type="scientific">Gaetbulibacter aquiaggeris</name>
    <dbReference type="NCBI Taxonomy" id="1735373"/>
    <lineage>
        <taxon>Bacteria</taxon>
        <taxon>Pseudomonadati</taxon>
        <taxon>Bacteroidota</taxon>
        <taxon>Flavobacteriia</taxon>
        <taxon>Flavobacteriales</taxon>
        <taxon>Flavobacteriaceae</taxon>
        <taxon>Gaetbulibacter</taxon>
    </lineage>
</organism>
<dbReference type="PANTHER" id="PTHR10173:SF57">
    <property type="entry name" value="PEPTIDE-METHIONINE (R)-S-OXIDE REDUCTASE"/>
    <property type="match status" value="1"/>
</dbReference>
<keyword evidence="6" id="KW-1185">Reference proteome</keyword>
<gene>
    <name evidence="5" type="primary">msrB</name>
    <name evidence="5" type="ORF">V8G56_09725</name>
</gene>
<dbReference type="NCBIfam" id="TIGR00357">
    <property type="entry name" value="peptide-methionine (R)-S-oxide reductase MsrB"/>
    <property type="match status" value="1"/>
</dbReference>
<evidence type="ECO:0000256" key="3">
    <source>
        <dbReference type="ARBA" id="ARBA00048488"/>
    </source>
</evidence>
<proteinExistence type="predicted"/>
<dbReference type="Gene3D" id="2.170.150.20">
    <property type="entry name" value="Peptide methionine sulfoxide reductase"/>
    <property type="match status" value="1"/>
</dbReference>
<dbReference type="PANTHER" id="PTHR10173">
    <property type="entry name" value="METHIONINE SULFOXIDE REDUCTASE"/>
    <property type="match status" value="1"/>
</dbReference>
<dbReference type="InterPro" id="IPR002579">
    <property type="entry name" value="Met_Sox_Rdtase_MsrB_dom"/>
</dbReference>
<dbReference type="InterPro" id="IPR011057">
    <property type="entry name" value="Mss4-like_sf"/>
</dbReference>
<dbReference type="SUPFAM" id="SSF51316">
    <property type="entry name" value="Mss4-like"/>
    <property type="match status" value="1"/>
</dbReference>
<dbReference type="RefSeq" id="WP_395438261.1">
    <property type="nucleotide sequence ID" value="NZ_JBAWKC010000003.1"/>
</dbReference>
<evidence type="ECO:0000313" key="5">
    <source>
        <dbReference type="EMBL" id="MFH6769014.1"/>
    </source>
</evidence>
<dbReference type="EMBL" id="JBAWKC010000003">
    <property type="protein sequence ID" value="MFH6769014.1"/>
    <property type="molecule type" value="Genomic_DNA"/>
</dbReference>
<keyword evidence="2 5" id="KW-0560">Oxidoreductase</keyword>